<dbReference type="SUPFAM" id="SSF53335">
    <property type="entry name" value="S-adenosyl-L-methionine-dependent methyltransferases"/>
    <property type="match status" value="1"/>
</dbReference>
<dbReference type="GO" id="GO:0008757">
    <property type="term" value="F:S-adenosylmethionine-dependent methyltransferase activity"/>
    <property type="evidence" value="ECO:0007669"/>
    <property type="project" value="InterPro"/>
</dbReference>
<keyword evidence="3" id="KW-1185">Reference proteome</keyword>
<dbReference type="InterPro" id="IPR013216">
    <property type="entry name" value="Methyltransf_11"/>
</dbReference>
<dbReference type="RefSeq" id="WP_008859977.1">
    <property type="nucleotide sequence ID" value="NZ_JH591188.1"/>
</dbReference>
<dbReference type="AlphaFoldDB" id="H1D1J5"/>
<dbReference type="Pfam" id="PF08241">
    <property type="entry name" value="Methyltransf_11"/>
    <property type="match status" value="1"/>
</dbReference>
<dbReference type="CDD" id="cd02440">
    <property type="entry name" value="AdoMet_MTases"/>
    <property type="match status" value="1"/>
</dbReference>
<protein>
    <recommendedName>
        <fullName evidence="1">Methyltransferase type 11 domain-containing protein</fullName>
    </recommendedName>
</protein>
<proteinExistence type="predicted"/>
<evidence type="ECO:0000259" key="1">
    <source>
        <dbReference type="Pfam" id="PF08241"/>
    </source>
</evidence>
<dbReference type="EMBL" id="ADLT01000049">
    <property type="protein sequence ID" value="EHO62618.1"/>
    <property type="molecule type" value="Genomic_DNA"/>
</dbReference>
<dbReference type="OrthoDB" id="5522265at2"/>
<dbReference type="eggNOG" id="COG2226">
    <property type="taxonomic scope" value="Bacteria"/>
</dbReference>
<accession>H1D1J5</accession>
<comment type="caution">
    <text evidence="2">The sequence shown here is derived from an EMBL/GenBank/DDBJ whole genome shotgun (WGS) entry which is preliminary data.</text>
</comment>
<gene>
    <name evidence="2" type="ORF">HMPREF9453_01483</name>
</gene>
<sequence length="239" mass="26891">MDNFEEKNRGYWNERSRGYSSLRQKELSGPDSRAWERFLMERLPKGRPLRVLDAGTGPAFLAIILAKTGCRVTALDFSASMLKEGAANAEKAGVSISFTQGDVMNLPFPESSFDAIVTRNVTWNLPDVPRAYASWQRALKKGGVLLNMDSNYGPMDFTAAAKLTKNAHHGVAESLIETCQELKDSIRISTHSRPAWDVERLRLLGFSSVTWEEDIRPLVHLSKEWDYDPLPLFCIRAVK</sequence>
<dbReference type="HOGENOM" id="CLU_037990_4_0_9"/>
<name>H1D1J5_9FIRM</name>
<dbReference type="PATRIC" id="fig|742743.3.peg.1516"/>
<feature type="domain" description="Methyltransferase type 11" evidence="1">
    <location>
        <begin position="52"/>
        <end position="146"/>
    </location>
</feature>
<dbReference type="STRING" id="742743.HMPREF9453_01483"/>
<reference evidence="2 3" key="1">
    <citation type="submission" date="2011-11" db="EMBL/GenBank/DDBJ databases">
        <title>The Genome Sequence of Dialister succinatiphilus YIT 11850.</title>
        <authorList>
            <consortium name="The Broad Institute Genome Sequencing Platform"/>
            <person name="Earl A."/>
            <person name="Ward D."/>
            <person name="Feldgarden M."/>
            <person name="Gevers D."/>
            <person name="Morotomi M."/>
            <person name="Young S.K."/>
            <person name="Zeng Q."/>
            <person name="Gargeya S."/>
            <person name="Fitzgerald M."/>
            <person name="Haas B."/>
            <person name="Abouelleil A."/>
            <person name="Alvarado L."/>
            <person name="Arachchi H.M."/>
            <person name="Berlin A."/>
            <person name="Brown A."/>
            <person name="Chapman S.B."/>
            <person name="Dunbar C."/>
            <person name="Gearin G."/>
            <person name="Goldberg J."/>
            <person name="Griggs A."/>
            <person name="Gujja S."/>
            <person name="Heiman D."/>
            <person name="Howarth C."/>
            <person name="Lui A."/>
            <person name="MacDonald P.J.P."/>
            <person name="Montmayeur A."/>
            <person name="Murphy C."/>
            <person name="Neiman D."/>
            <person name="Pearson M."/>
            <person name="Priest M."/>
            <person name="Roberts A."/>
            <person name="Saif S."/>
            <person name="Shea T."/>
            <person name="Sisk P."/>
            <person name="Stolte C."/>
            <person name="Sykes S."/>
            <person name="Wortman J."/>
            <person name="Nusbaum C."/>
            <person name="Birren B."/>
        </authorList>
    </citation>
    <scope>NUCLEOTIDE SEQUENCE [LARGE SCALE GENOMIC DNA]</scope>
    <source>
        <strain evidence="2 3">YIT 11850</strain>
    </source>
</reference>
<organism evidence="2 3">
    <name type="scientific">Dialister succinatiphilus YIT 11850</name>
    <dbReference type="NCBI Taxonomy" id="742743"/>
    <lineage>
        <taxon>Bacteria</taxon>
        <taxon>Bacillati</taxon>
        <taxon>Bacillota</taxon>
        <taxon>Negativicutes</taxon>
        <taxon>Veillonellales</taxon>
        <taxon>Veillonellaceae</taxon>
        <taxon>Dialister</taxon>
    </lineage>
</organism>
<evidence type="ECO:0000313" key="3">
    <source>
        <dbReference type="Proteomes" id="UP000003277"/>
    </source>
</evidence>
<dbReference type="PANTHER" id="PTHR43591:SF24">
    <property type="entry name" value="2-METHOXY-6-POLYPRENYL-1,4-BENZOQUINOL METHYLASE, MITOCHONDRIAL"/>
    <property type="match status" value="1"/>
</dbReference>
<dbReference type="Gene3D" id="3.40.50.150">
    <property type="entry name" value="Vaccinia Virus protein VP39"/>
    <property type="match status" value="1"/>
</dbReference>
<dbReference type="Proteomes" id="UP000003277">
    <property type="component" value="Unassembled WGS sequence"/>
</dbReference>
<dbReference type="InterPro" id="IPR029063">
    <property type="entry name" value="SAM-dependent_MTases_sf"/>
</dbReference>
<dbReference type="PANTHER" id="PTHR43591">
    <property type="entry name" value="METHYLTRANSFERASE"/>
    <property type="match status" value="1"/>
</dbReference>
<evidence type="ECO:0000313" key="2">
    <source>
        <dbReference type="EMBL" id="EHO62618.1"/>
    </source>
</evidence>